<evidence type="ECO:0000256" key="1">
    <source>
        <dbReference type="ARBA" id="ARBA00004442"/>
    </source>
</evidence>
<dbReference type="Proteomes" id="UP000182510">
    <property type="component" value="Chromosome"/>
</dbReference>
<feature type="coiled-coil region" evidence="8">
    <location>
        <begin position="243"/>
        <end position="270"/>
    </location>
</feature>
<dbReference type="GO" id="GO:0015562">
    <property type="term" value="F:efflux transmembrane transporter activity"/>
    <property type="evidence" value="ECO:0007669"/>
    <property type="project" value="InterPro"/>
</dbReference>
<dbReference type="AlphaFoldDB" id="A0A1L3J5I4"/>
<evidence type="ECO:0000313" key="10">
    <source>
        <dbReference type="Proteomes" id="UP000182510"/>
    </source>
</evidence>
<evidence type="ECO:0000256" key="4">
    <source>
        <dbReference type="ARBA" id="ARBA00022452"/>
    </source>
</evidence>
<dbReference type="KEGG" id="grl:LPB144_08165"/>
<evidence type="ECO:0000256" key="7">
    <source>
        <dbReference type="ARBA" id="ARBA00023237"/>
    </source>
</evidence>
<accession>A0A1L3J5I4</accession>
<evidence type="ECO:0000256" key="3">
    <source>
        <dbReference type="ARBA" id="ARBA00022448"/>
    </source>
</evidence>
<dbReference type="EMBL" id="CP018153">
    <property type="protein sequence ID" value="APG60381.1"/>
    <property type="molecule type" value="Genomic_DNA"/>
</dbReference>
<dbReference type="RefSeq" id="WP_072553027.1">
    <property type="nucleotide sequence ID" value="NZ_CP018153.1"/>
</dbReference>
<evidence type="ECO:0000256" key="5">
    <source>
        <dbReference type="ARBA" id="ARBA00022692"/>
    </source>
</evidence>
<evidence type="ECO:0000256" key="6">
    <source>
        <dbReference type="ARBA" id="ARBA00023136"/>
    </source>
</evidence>
<dbReference type="InterPro" id="IPR051906">
    <property type="entry name" value="TolC-like"/>
</dbReference>
<evidence type="ECO:0000256" key="8">
    <source>
        <dbReference type="SAM" id="Coils"/>
    </source>
</evidence>
<keyword evidence="8" id="KW-0175">Coiled coil</keyword>
<dbReference type="GO" id="GO:0015288">
    <property type="term" value="F:porin activity"/>
    <property type="evidence" value="ECO:0007669"/>
    <property type="project" value="TreeGrafter"/>
</dbReference>
<evidence type="ECO:0000256" key="2">
    <source>
        <dbReference type="ARBA" id="ARBA00007613"/>
    </source>
</evidence>
<comment type="subcellular location">
    <subcellularLocation>
        <location evidence="1">Cell outer membrane</location>
    </subcellularLocation>
</comment>
<dbReference type="Pfam" id="PF02321">
    <property type="entry name" value="OEP"/>
    <property type="match status" value="2"/>
</dbReference>
<reference evidence="9 10" key="1">
    <citation type="submission" date="2016-11" db="EMBL/GenBank/DDBJ databases">
        <title>Gramella sp. LPB0144 isolated from marine environment.</title>
        <authorList>
            <person name="Kim E."/>
            <person name="Yi H."/>
        </authorList>
    </citation>
    <scope>NUCLEOTIDE SEQUENCE [LARGE SCALE GENOMIC DNA]</scope>
    <source>
        <strain evidence="9 10">LPB0144</strain>
    </source>
</reference>
<keyword evidence="7" id="KW-0998">Cell outer membrane</keyword>
<dbReference type="Gene3D" id="1.20.1600.10">
    <property type="entry name" value="Outer membrane efflux proteins (OEP)"/>
    <property type="match status" value="1"/>
</dbReference>
<dbReference type="SUPFAM" id="SSF56954">
    <property type="entry name" value="Outer membrane efflux proteins (OEP)"/>
    <property type="match status" value="1"/>
</dbReference>
<dbReference type="GO" id="GO:1990281">
    <property type="term" value="C:efflux pump complex"/>
    <property type="evidence" value="ECO:0007669"/>
    <property type="project" value="TreeGrafter"/>
</dbReference>
<keyword evidence="3" id="KW-0813">Transport</keyword>
<dbReference type="PANTHER" id="PTHR30026:SF20">
    <property type="entry name" value="OUTER MEMBRANE PROTEIN TOLC"/>
    <property type="match status" value="1"/>
</dbReference>
<dbReference type="PANTHER" id="PTHR30026">
    <property type="entry name" value="OUTER MEMBRANE PROTEIN TOLC"/>
    <property type="match status" value="1"/>
</dbReference>
<comment type="similarity">
    <text evidence="2">Belongs to the outer membrane factor (OMF) (TC 1.B.17) family.</text>
</comment>
<keyword evidence="5" id="KW-0812">Transmembrane</keyword>
<gene>
    <name evidence="9" type="ORF">LPB144_08165</name>
</gene>
<dbReference type="GO" id="GO:0009279">
    <property type="term" value="C:cell outer membrane"/>
    <property type="evidence" value="ECO:0007669"/>
    <property type="project" value="UniProtKB-SubCell"/>
</dbReference>
<keyword evidence="4" id="KW-1134">Transmembrane beta strand</keyword>
<sequence length="478" mass="53877">MKNNSLMVFLMLLCSVLYSQEKKWTLEECVNYALENNLSVKQSELDLELTDIERRDALGNFIPSVNAQATNAWNSGLTQNVTTGILQNQTVRNFSAGVTAGITLFDGLRNFKQLQRAKMSKLAGEYSLEKMKDDITLFVADAYLQVLFNKQNLEIIQSQNEVSLEQLERTTDLVDAGVLPMGDLLEIKATIADEEQRIILAENQIQISLINLAQILGIRDYKNFNIAERDYGVFGSEVLNNSVQEVVERAREERSEIKIAQANMDLAAQDVELSKGAYLPSLGAFFNYNTRESGQERVIGFEADPQDPFREIGVVRETEQIVVAPNSIAALGDPLPFFDQLSRNDGFSYGFQLSIPILNGFATRNQVKRSEVGVKRAEYRLEQAKQDLEANVYQAYTDAKGSFKAYEAALVAAEAQAKAFEYASERFDVGLTNAFDFSQAKIRYENTQREALRAKYDYIFKLKVVELYFGIPVSELKF</sequence>
<keyword evidence="10" id="KW-1185">Reference proteome</keyword>
<organism evidence="9 10">
    <name type="scientific">Christiangramia salexigens</name>
    <dbReference type="NCBI Taxonomy" id="1913577"/>
    <lineage>
        <taxon>Bacteria</taxon>
        <taxon>Pseudomonadati</taxon>
        <taxon>Bacteroidota</taxon>
        <taxon>Flavobacteriia</taxon>
        <taxon>Flavobacteriales</taxon>
        <taxon>Flavobacteriaceae</taxon>
        <taxon>Christiangramia</taxon>
    </lineage>
</organism>
<name>A0A1L3J5I4_9FLAO</name>
<proteinExistence type="inferred from homology"/>
<dbReference type="InterPro" id="IPR003423">
    <property type="entry name" value="OMP_efflux"/>
</dbReference>
<evidence type="ECO:0000313" key="9">
    <source>
        <dbReference type="EMBL" id="APG60381.1"/>
    </source>
</evidence>
<dbReference type="OrthoDB" id="9811587at2"/>
<keyword evidence="6" id="KW-0472">Membrane</keyword>
<dbReference type="STRING" id="1913577.LPB144_08165"/>
<protein>
    <submittedName>
        <fullName evidence="9">Transporter</fullName>
    </submittedName>
</protein>